<evidence type="ECO:0000256" key="4">
    <source>
        <dbReference type="ARBA" id="ARBA00022553"/>
    </source>
</evidence>
<feature type="compositionally biased region" description="Polar residues" evidence="12">
    <location>
        <begin position="513"/>
        <end position="532"/>
    </location>
</feature>
<keyword evidence="16" id="KW-1185">Reference proteome</keyword>
<dbReference type="SUPFAM" id="SSF57903">
    <property type="entry name" value="FYVE/PHD zinc finger"/>
    <property type="match status" value="1"/>
</dbReference>
<feature type="compositionally biased region" description="Low complexity" evidence="12">
    <location>
        <begin position="1002"/>
        <end position="1017"/>
    </location>
</feature>
<feature type="compositionally biased region" description="Low complexity" evidence="12">
    <location>
        <begin position="1074"/>
        <end position="1088"/>
    </location>
</feature>
<evidence type="ECO:0000256" key="9">
    <source>
        <dbReference type="ARBA" id="ARBA00022853"/>
    </source>
</evidence>
<dbReference type="WBParaSite" id="SRDH1_77650.1">
    <property type="protein sequence ID" value="SRDH1_77650.1"/>
    <property type="gene ID" value="SRDH1_77650"/>
</dbReference>
<dbReference type="SUPFAM" id="SSF47769">
    <property type="entry name" value="SAM/Pointed domain"/>
    <property type="match status" value="1"/>
</dbReference>
<evidence type="ECO:0000256" key="5">
    <source>
        <dbReference type="ARBA" id="ARBA00022723"/>
    </source>
</evidence>
<comment type="subcellular location">
    <subcellularLocation>
        <location evidence="1">Nucleus</location>
    </subcellularLocation>
</comment>
<feature type="domain" description="SAMD1-like winged helix (WH)" evidence="15">
    <location>
        <begin position="297"/>
        <end position="373"/>
    </location>
</feature>
<keyword evidence="4" id="KW-0597">Phosphoprotein</keyword>
<evidence type="ECO:0000259" key="15">
    <source>
        <dbReference type="PROSITE" id="PS52014"/>
    </source>
</evidence>
<feature type="compositionally biased region" description="Polar residues" evidence="12">
    <location>
        <begin position="551"/>
        <end position="569"/>
    </location>
</feature>
<evidence type="ECO:0000259" key="13">
    <source>
        <dbReference type="PROSITE" id="PS50016"/>
    </source>
</evidence>
<dbReference type="GO" id="GO:0003682">
    <property type="term" value="F:chromatin binding"/>
    <property type="evidence" value="ECO:0007669"/>
    <property type="project" value="TreeGrafter"/>
</dbReference>
<evidence type="ECO:0000259" key="14">
    <source>
        <dbReference type="PROSITE" id="PS50105"/>
    </source>
</evidence>
<keyword evidence="8" id="KW-0832">Ubl conjugation</keyword>
<dbReference type="InterPro" id="IPR013761">
    <property type="entry name" value="SAM/pointed_sf"/>
</dbReference>
<dbReference type="Gene3D" id="1.10.150.50">
    <property type="entry name" value="Transcription Factor, Ets-1"/>
    <property type="match status" value="1"/>
</dbReference>
<sequence>MSFGPTNLSQFPAMLATAQTGGPTAFVAINNMFPASPSSLANSPGTILSMSTNMMPSNINSTQTLNPGSFLLPPSNFPPNPANLTCTVPLSSPPQLQTPILPFFAPTSGNLMPSNSSSLSMPSPFGAPMSHFVHPGHSNSLSTFSSSVSTSGNPSTLPVSLFPSNNQMPSGILSSQPMVLPTLPVAFSNQAQTNSVGVLPIPIGIPQSLPSNSITETTNSFLVSSSNYTTPIYTATLFPLNNPTILPITTVASLSSNPNATSYLPSTNGDHASAISSKNEKPLVSVPAKVGNVRNLQALEAVDFHRDAILDAIDKLRERKARPDFERISCLLKRHQNINSEQTHLCLQRLADAGAVVCVDYKGNLSYRNPSKWRKTAATSGTGNTNLPSVSHKLVDAIRSLMESNLSSQSTQSCTNLIPFSQPGPNGGYSLFQVERALQFLSDLNGSPKSIPELTGATLRVCLDREATHGKLAKTSDGRYILDETGEHKKAYMSNSNMHTPLMSNKKLLPPNTSSGVYQTSNGQCSKVTNKSGPIDRNITPTRLHPLAAKQTPNITNGKPVNLSLTPNFSMPPLSSGRRGRPPGSKAKKISSEINLCEKKIKVENSSTAYGNTTTPGGVDSNTCNGLNTPSLYISDANSSGLVPTSCFTSHATSELPFSSTIPVLPSSSFITVIASTSNNCPNILPGTILPTHFSAASSIPIDSSLMTTISSPFLSFPLSQSLSLPPLFSNTSNLSHDFTNPQLTMPLKPDNILTPDSFMSDMNCDTIDKQEEKDGPICYCCGGPPTCEEAFLVCKDCGLNAHPTCLDYWPELTERARQSPWQCSDCKTCTVCNNSEYRSDLIICDACDKGFHIECHRPKLEESIDRSLPWVCASCQDEGYRVAIGTLPSGNNNQNYSSPNKTKESNDDLMKTPLKEINSSYEYIKTESKQEINESGVEENIIKSVESSPHSTVGQHLTTTTSNAICNENFPADINSTGHSSVVLTPTKTCCSTSPKLNEPNNSNNNSTNISTNNNSTTCGINPVQLDGECLHEKKSSTSIQEDATDNDKKTSPISSNSTSDLHLKSCLEDNDNNNSNNNNNNNNDTSNIKEIKNEIENTSESNMIINGENQAIPSNNNRSTDVSIWSVDHVQQWLLEEGFPREAEAFYQQEIDGTCLLLMKRMDVLTELGIKLGPAVKIYERIKRFQSQCGSPT</sequence>
<dbReference type="PROSITE" id="PS50016">
    <property type="entry name" value="ZF_PHD_2"/>
    <property type="match status" value="2"/>
</dbReference>
<name>A0AA85G436_9TREM</name>
<protein>
    <recommendedName>
        <fullName evidence="18">Histone acetyltransferase</fullName>
    </recommendedName>
</protein>
<keyword evidence="6 11" id="KW-0863">Zinc-finger</keyword>
<dbReference type="Proteomes" id="UP000050792">
    <property type="component" value="Unassembled WGS sequence"/>
</dbReference>
<keyword evidence="2" id="KW-0678">Repressor</keyword>
<dbReference type="PROSITE" id="PS52014">
    <property type="entry name" value="SAMD1_WH"/>
    <property type="match status" value="1"/>
</dbReference>
<dbReference type="InterPro" id="IPR013083">
    <property type="entry name" value="Znf_RING/FYVE/PHD"/>
</dbReference>
<dbReference type="GO" id="GO:0005634">
    <property type="term" value="C:nucleus"/>
    <property type="evidence" value="ECO:0007669"/>
    <property type="project" value="UniProtKB-SubCell"/>
</dbReference>
<feature type="region of interest" description="Disordered" evidence="12">
    <location>
        <begin position="513"/>
        <end position="590"/>
    </location>
</feature>
<keyword evidence="10" id="KW-0539">Nucleus</keyword>
<keyword evidence="5" id="KW-0479">Metal-binding</keyword>
<dbReference type="Pfam" id="PF00628">
    <property type="entry name" value="PHD"/>
    <property type="match status" value="1"/>
</dbReference>
<evidence type="ECO:0000256" key="12">
    <source>
        <dbReference type="SAM" id="MobiDB-lite"/>
    </source>
</evidence>
<keyword evidence="3" id="KW-1017">Isopeptide bond</keyword>
<keyword evidence="9" id="KW-0156">Chromatin regulator</keyword>
<dbReference type="GO" id="GO:0042393">
    <property type="term" value="F:histone binding"/>
    <property type="evidence" value="ECO:0007669"/>
    <property type="project" value="TreeGrafter"/>
</dbReference>
<dbReference type="Pfam" id="PF00536">
    <property type="entry name" value="SAM_1"/>
    <property type="match status" value="1"/>
</dbReference>
<feature type="region of interest" description="Disordered" evidence="12">
    <location>
        <begin position="994"/>
        <end position="1017"/>
    </location>
</feature>
<evidence type="ECO:0000256" key="2">
    <source>
        <dbReference type="ARBA" id="ARBA00022491"/>
    </source>
</evidence>
<dbReference type="PROSITE" id="PS50105">
    <property type="entry name" value="SAM_DOMAIN"/>
    <property type="match status" value="1"/>
</dbReference>
<evidence type="ECO:0000313" key="17">
    <source>
        <dbReference type="WBParaSite" id="SRDH1_77650.1"/>
    </source>
</evidence>
<dbReference type="GO" id="GO:0045892">
    <property type="term" value="P:negative regulation of DNA-templated transcription"/>
    <property type="evidence" value="ECO:0007669"/>
    <property type="project" value="TreeGrafter"/>
</dbReference>
<evidence type="ECO:0000313" key="16">
    <source>
        <dbReference type="Proteomes" id="UP000050792"/>
    </source>
</evidence>
<dbReference type="GO" id="GO:0008270">
    <property type="term" value="F:zinc ion binding"/>
    <property type="evidence" value="ECO:0007669"/>
    <property type="project" value="UniProtKB-KW"/>
</dbReference>
<organism evidence="16 17">
    <name type="scientific">Schistosoma rodhaini</name>
    <dbReference type="NCBI Taxonomy" id="6188"/>
    <lineage>
        <taxon>Eukaryota</taxon>
        <taxon>Metazoa</taxon>
        <taxon>Spiralia</taxon>
        <taxon>Lophotrochozoa</taxon>
        <taxon>Platyhelminthes</taxon>
        <taxon>Trematoda</taxon>
        <taxon>Digenea</taxon>
        <taxon>Strigeidida</taxon>
        <taxon>Schistosomatoidea</taxon>
        <taxon>Schistosomatidae</taxon>
        <taxon>Schistosoma</taxon>
    </lineage>
</organism>
<evidence type="ECO:0000256" key="6">
    <source>
        <dbReference type="ARBA" id="ARBA00022771"/>
    </source>
</evidence>
<dbReference type="InterPro" id="IPR019787">
    <property type="entry name" value="Znf_PHD-finger"/>
</dbReference>
<feature type="compositionally biased region" description="Basic residues" evidence="12">
    <location>
        <begin position="578"/>
        <end position="589"/>
    </location>
</feature>
<evidence type="ECO:0000256" key="7">
    <source>
        <dbReference type="ARBA" id="ARBA00022833"/>
    </source>
</evidence>
<feature type="domain" description="PHD-type" evidence="13">
    <location>
        <begin position="776"/>
        <end position="830"/>
    </location>
</feature>
<dbReference type="PANTHER" id="PTHR12247:SF139">
    <property type="entry name" value="ATHERIN-RELATED"/>
    <property type="match status" value="1"/>
</dbReference>
<feature type="domain" description="PHD-type" evidence="13">
    <location>
        <begin position="827"/>
        <end position="879"/>
    </location>
</feature>
<dbReference type="GO" id="GO:0006325">
    <property type="term" value="P:chromatin organization"/>
    <property type="evidence" value="ECO:0007669"/>
    <property type="project" value="UniProtKB-KW"/>
</dbReference>
<dbReference type="SMART" id="SM00249">
    <property type="entry name" value="PHD"/>
    <property type="match status" value="2"/>
</dbReference>
<reference evidence="16" key="1">
    <citation type="submission" date="2022-06" db="EMBL/GenBank/DDBJ databases">
        <authorList>
            <person name="Berger JAMES D."/>
            <person name="Berger JAMES D."/>
        </authorList>
    </citation>
    <scope>NUCLEOTIDE SEQUENCE [LARGE SCALE GENOMIC DNA]</scope>
</reference>
<dbReference type="InterPro" id="IPR050548">
    <property type="entry name" value="PcG_chromatin_remod_factors"/>
</dbReference>
<proteinExistence type="predicted"/>
<evidence type="ECO:0000256" key="10">
    <source>
        <dbReference type="ARBA" id="ARBA00023242"/>
    </source>
</evidence>
<accession>A0AA85G436</accession>
<evidence type="ECO:0000256" key="3">
    <source>
        <dbReference type="ARBA" id="ARBA00022499"/>
    </source>
</evidence>
<feature type="region of interest" description="Disordered" evidence="12">
    <location>
        <begin position="1035"/>
        <end position="1089"/>
    </location>
</feature>
<dbReference type="InterPro" id="IPR011011">
    <property type="entry name" value="Znf_FYVE_PHD"/>
</dbReference>
<dbReference type="InterPro" id="IPR048589">
    <property type="entry name" value="SAMD1-like_WH"/>
</dbReference>
<evidence type="ECO:0000256" key="11">
    <source>
        <dbReference type="PROSITE-ProRule" id="PRU00146"/>
    </source>
</evidence>
<dbReference type="CDD" id="cd09583">
    <property type="entry name" value="SAM_Atherin-like"/>
    <property type="match status" value="1"/>
</dbReference>
<dbReference type="AlphaFoldDB" id="A0AA85G436"/>
<evidence type="ECO:0000256" key="1">
    <source>
        <dbReference type="ARBA" id="ARBA00004123"/>
    </source>
</evidence>
<dbReference type="Gene3D" id="3.30.40.10">
    <property type="entry name" value="Zinc/RING finger domain, C3HC4 (zinc finger)"/>
    <property type="match status" value="1"/>
</dbReference>
<dbReference type="PANTHER" id="PTHR12247">
    <property type="entry name" value="POLYCOMB GROUP PROTEIN"/>
    <property type="match status" value="1"/>
</dbReference>
<evidence type="ECO:0000256" key="8">
    <source>
        <dbReference type="ARBA" id="ARBA00022843"/>
    </source>
</evidence>
<feature type="domain" description="SAM" evidence="14">
    <location>
        <begin position="1127"/>
        <end position="1172"/>
    </location>
</feature>
<reference evidence="17" key="2">
    <citation type="submission" date="2023-11" db="UniProtKB">
        <authorList>
            <consortium name="WormBaseParasite"/>
        </authorList>
    </citation>
    <scope>IDENTIFICATION</scope>
</reference>
<dbReference type="GO" id="GO:0003677">
    <property type="term" value="F:DNA binding"/>
    <property type="evidence" value="ECO:0007669"/>
    <property type="project" value="InterPro"/>
</dbReference>
<dbReference type="SMART" id="SM00454">
    <property type="entry name" value="SAM"/>
    <property type="match status" value="1"/>
</dbReference>
<feature type="compositionally biased region" description="Polar residues" evidence="12">
    <location>
        <begin position="1053"/>
        <end position="1062"/>
    </location>
</feature>
<dbReference type="Pfam" id="PF21524">
    <property type="entry name" value="SAMD1_WH"/>
    <property type="match status" value="1"/>
</dbReference>
<dbReference type="InterPro" id="IPR001660">
    <property type="entry name" value="SAM"/>
</dbReference>
<evidence type="ECO:0008006" key="18">
    <source>
        <dbReference type="Google" id="ProtNLM"/>
    </source>
</evidence>
<dbReference type="InterPro" id="IPR001965">
    <property type="entry name" value="Znf_PHD"/>
</dbReference>
<keyword evidence="7" id="KW-0862">Zinc</keyword>